<dbReference type="InterPro" id="IPR057118">
    <property type="entry name" value="R1-like"/>
</dbReference>
<accession>A0A0F9QWX2</accession>
<dbReference type="EMBL" id="LAZR01001303">
    <property type="protein sequence ID" value="KKN46954.1"/>
    <property type="molecule type" value="Genomic_DNA"/>
</dbReference>
<protein>
    <submittedName>
        <fullName evidence="1">Uncharacterized protein</fullName>
    </submittedName>
</protein>
<name>A0A0F9QWX2_9ZZZZ</name>
<comment type="caution">
    <text evidence="1">The sequence shown here is derived from an EMBL/GenBank/DDBJ whole genome shotgun (WGS) entry which is preliminary data.</text>
</comment>
<organism evidence="1">
    <name type="scientific">marine sediment metagenome</name>
    <dbReference type="NCBI Taxonomy" id="412755"/>
    <lineage>
        <taxon>unclassified sequences</taxon>
        <taxon>metagenomes</taxon>
        <taxon>ecological metagenomes</taxon>
    </lineage>
</organism>
<sequence length="226" mass="26031">MASKFITIDEVVASAAAIAKGATDQERHLMRQWVYDGNAEVGFSKLNMKVSKQLELDDYSTAKPLDHVRTLELALYDSNDREMMTRFKGYGKNEDFDVGVARTHEDVREVISIINITEDNDFFHTEQFDNETPEDAYIITKYLAVPVDDNGWPLIPASSKLSVMLYVKWMLALREDKDSRIEEKQWRVAKAAAYGKLQTPDIYEAREIAMKIHSMIDKPVLRDRQF</sequence>
<gene>
    <name evidence="1" type="ORF">LCGC14_0667780</name>
</gene>
<reference evidence="1" key="1">
    <citation type="journal article" date="2015" name="Nature">
        <title>Complex archaea that bridge the gap between prokaryotes and eukaryotes.</title>
        <authorList>
            <person name="Spang A."/>
            <person name="Saw J.H."/>
            <person name="Jorgensen S.L."/>
            <person name="Zaremba-Niedzwiedzka K."/>
            <person name="Martijn J."/>
            <person name="Lind A.E."/>
            <person name="van Eijk R."/>
            <person name="Schleper C."/>
            <person name="Guy L."/>
            <person name="Ettema T.J."/>
        </authorList>
    </citation>
    <scope>NUCLEOTIDE SEQUENCE</scope>
</reference>
<dbReference type="Pfam" id="PF24228">
    <property type="entry name" value="CrAss_Ring_1"/>
    <property type="match status" value="1"/>
</dbReference>
<evidence type="ECO:0000313" key="1">
    <source>
        <dbReference type="EMBL" id="KKN46954.1"/>
    </source>
</evidence>
<dbReference type="AlphaFoldDB" id="A0A0F9QWX2"/>
<proteinExistence type="predicted"/>